<dbReference type="InterPro" id="IPR011042">
    <property type="entry name" value="6-blade_b-propeller_TolB-like"/>
</dbReference>
<dbReference type="SUPFAM" id="SSF63825">
    <property type="entry name" value="YWTD domain"/>
    <property type="match status" value="1"/>
</dbReference>
<sequence>MSYFAKPKIKPAETNDNCLPVVKYKGKVTPFISVGREGTREGELKNPWGVTVDYKSGNIYVAEQSNDRIQVFDRGVYLYKFISKRMNSPLGLAISQERLFVTHYATGCLLVFNLNGELITQFSLNSKGKTIGHEETEFPSARGLALNESNGDLYVCNKSDVRVHIFSSDYLTQSYFGIGIALPLDIQVTKDCICVLSNRNPFLHTFDFNFTRIQNLISDSIYGHLKAPNGFYIDGAGNFIISNFSQDSVTVVDKDGSVLYKFTKYLKGPIGITLDSNSRILVVGHNNKLLIF</sequence>
<dbReference type="InterPro" id="IPR001258">
    <property type="entry name" value="NHL_repeat"/>
</dbReference>
<comment type="caution">
    <text evidence="3">The sequence shown here is derived from an EMBL/GenBank/DDBJ whole genome shotgun (WGS) entry which is preliminary data.</text>
</comment>
<dbReference type="Gene3D" id="2.120.10.30">
    <property type="entry name" value="TolB, C-terminal domain"/>
    <property type="match status" value="1"/>
</dbReference>
<dbReference type="GO" id="GO:0061630">
    <property type="term" value="F:ubiquitin protein ligase activity"/>
    <property type="evidence" value="ECO:0007669"/>
    <property type="project" value="TreeGrafter"/>
</dbReference>
<dbReference type="Pfam" id="PF01436">
    <property type="entry name" value="NHL"/>
    <property type="match status" value="1"/>
</dbReference>
<protein>
    <submittedName>
        <fullName evidence="3">6-bladed beta-propeller</fullName>
    </submittedName>
</protein>
<dbReference type="Proteomes" id="UP001165289">
    <property type="component" value="Unassembled WGS sequence"/>
</dbReference>
<dbReference type="GO" id="GO:0043161">
    <property type="term" value="P:proteasome-mediated ubiquitin-dependent protein catabolic process"/>
    <property type="evidence" value="ECO:0007669"/>
    <property type="project" value="TreeGrafter"/>
</dbReference>
<dbReference type="PANTHER" id="PTHR24104:SF25">
    <property type="entry name" value="PROTEIN LIN-41"/>
    <property type="match status" value="1"/>
</dbReference>
<proteinExistence type="predicted"/>
<evidence type="ECO:0000313" key="3">
    <source>
        <dbReference type="EMBL" id="KAI6646010.1"/>
    </source>
</evidence>
<dbReference type="AlphaFoldDB" id="A0AAV7JC20"/>
<name>A0AAV7JC20_9METZ</name>
<keyword evidence="1" id="KW-0677">Repeat</keyword>
<organism evidence="3 4">
    <name type="scientific">Oopsacas minuta</name>
    <dbReference type="NCBI Taxonomy" id="111878"/>
    <lineage>
        <taxon>Eukaryota</taxon>
        <taxon>Metazoa</taxon>
        <taxon>Porifera</taxon>
        <taxon>Hexactinellida</taxon>
        <taxon>Hexasterophora</taxon>
        <taxon>Lyssacinosida</taxon>
        <taxon>Leucopsacidae</taxon>
        <taxon>Oopsacas</taxon>
    </lineage>
</organism>
<accession>A0AAV7JC20</accession>
<evidence type="ECO:0000256" key="1">
    <source>
        <dbReference type="ARBA" id="ARBA00022737"/>
    </source>
</evidence>
<gene>
    <name evidence="3" type="ORF">LOD99_13263</name>
</gene>
<dbReference type="CDD" id="cd05819">
    <property type="entry name" value="NHL"/>
    <property type="match status" value="1"/>
</dbReference>
<dbReference type="GO" id="GO:0000209">
    <property type="term" value="P:protein polyubiquitination"/>
    <property type="evidence" value="ECO:0007669"/>
    <property type="project" value="TreeGrafter"/>
</dbReference>
<dbReference type="EMBL" id="JAKMXF010000365">
    <property type="protein sequence ID" value="KAI6646010.1"/>
    <property type="molecule type" value="Genomic_DNA"/>
</dbReference>
<dbReference type="PROSITE" id="PS51125">
    <property type="entry name" value="NHL"/>
    <property type="match status" value="1"/>
</dbReference>
<keyword evidence="4" id="KW-1185">Reference proteome</keyword>
<evidence type="ECO:0000313" key="4">
    <source>
        <dbReference type="Proteomes" id="UP001165289"/>
    </source>
</evidence>
<reference evidence="3 4" key="1">
    <citation type="journal article" date="2023" name="BMC Biol.">
        <title>The compact genome of the sponge Oopsacas minuta (Hexactinellida) is lacking key metazoan core genes.</title>
        <authorList>
            <person name="Santini S."/>
            <person name="Schenkelaars Q."/>
            <person name="Jourda C."/>
            <person name="Duchesne M."/>
            <person name="Belahbib H."/>
            <person name="Rocher C."/>
            <person name="Selva M."/>
            <person name="Riesgo A."/>
            <person name="Vervoort M."/>
            <person name="Leys S.P."/>
            <person name="Kodjabachian L."/>
            <person name="Le Bivic A."/>
            <person name="Borchiellini C."/>
            <person name="Claverie J.M."/>
            <person name="Renard E."/>
        </authorList>
    </citation>
    <scope>NUCLEOTIDE SEQUENCE [LARGE SCALE GENOMIC DNA]</scope>
    <source>
        <strain evidence="3">SPO-2</strain>
    </source>
</reference>
<dbReference type="GO" id="GO:0008270">
    <property type="term" value="F:zinc ion binding"/>
    <property type="evidence" value="ECO:0007669"/>
    <property type="project" value="UniProtKB-KW"/>
</dbReference>
<dbReference type="InterPro" id="IPR050952">
    <property type="entry name" value="TRIM-NHL_E3_ligases"/>
</dbReference>
<feature type="repeat" description="NHL" evidence="2">
    <location>
        <begin position="33"/>
        <end position="75"/>
    </location>
</feature>
<evidence type="ECO:0000256" key="2">
    <source>
        <dbReference type="PROSITE-ProRule" id="PRU00504"/>
    </source>
</evidence>
<dbReference type="PANTHER" id="PTHR24104">
    <property type="entry name" value="E3 UBIQUITIN-PROTEIN LIGASE NHLRC1-RELATED"/>
    <property type="match status" value="1"/>
</dbReference>